<dbReference type="InterPro" id="IPR006047">
    <property type="entry name" value="GH13_cat_dom"/>
</dbReference>
<dbReference type="GO" id="GO:0004556">
    <property type="term" value="F:alpha-amylase activity"/>
    <property type="evidence" value="ECO:0007669"/>
    <property type="project" value="TreeGrafter"/>
</dbReference>
<dbReference type="EMBL" id="CABVLZ010000004">
    <property type="protein sequence ID" value="VVU95216.1"/>
    <property type="molecule type" value="Genomic_DNA"/>
</dbReference>
<protein>
    <submittedName>
        <fullName evidence="2">Alpha amylase, catalytic domain</fullName>
    </submittedName>
</protein>
<dbReference type="InterPro" id="IPR017853">
    <property type="entry name" value="GH"/>
</dbReference>
<dbReference type="SUPFAM" id="SSF51445">
    <property type="entry name" value="(Trans)glycosidases"/>
    <property type="match status" value="1"/>
</dbReference>
<sequence length="463" mass="55638">MKKNNIIYQVYFPSFVPTIKDLIKKLSYLKKKLKVNMIWLNPIYPSGRKDCGYDITNYKDIDHTYGTLKDFDILIKKADELKIKIMMDLVFNHTSNQHPWFLESKSSKINNKKDWYCWYNKDEKEELNKWESSFMSEPWTWCEQRQQFYYHRFYSEQPDLNLQNHEVIKEIKNIIDFWIARGVRGFRLDAVGYYIADKEEGQFNTTKTYSFLEMLTKYVKKKNKKIIILAESEFENEDQAKKFIDICDLSRNEQFATINKLDIEKINNNINFWYNLNKPNKIPLWYLNHHDLDRQRYGEINPKLAKLMAALYLLQYGTKIIYYGEELNMRNSFPGTQFDSYGRDKCRSIFPWTDNNKEDRYWIPPHPDDISLKDQLVEPKSVFNHYKFLTNFQKNLPNRVSKCKIKKKSNILQIKNKKYKILLNFSDSCIEFKNMKNIIYRSDEDIIGSPKCIGGYEVIICEN</sequence>
<proteinExistence type="predicted"/>
<dbReference type="PANTHER" id="PTHR10357:SF179">
    <property type="entry name" value="NEUTRAL AND BASIC AMINO ACID TRANSPORT PROTEIN RBAT"/>
    <property type="match status" value="1"/>
</dbReference>
<dbReference type="Gene3D" id="3.20.20.80">
    <property type="entry name" value="Glycosidases"/>
    <property type="match status" value="1"/>
</dbReference>
<dbReference type="Pfam" id="PF00128">
    <property type="entry name" value="Alpha-amylase"/>
    <property type="match status" value="1"/>
</dbReference>
<organism evidence="2">
    <name type="scientific">seawater metagenome</name>
    <dbReference type="NCBI Taxonomy" id="1561972"/>
    <lineage>
        <taxon>unclassified sequences</taxon>
        <taxon>metagenomes</taxon>
        <taxon>ecological metagenomes</taxon>
    </lineage>
</organism>
<gene>
    <name evidence="2" type="ORF">CPAV1605_941</name>
</gene>
<name>A0A5E8CJ79_9ZZZZ</name>
<evidence type="ECO:0000259" key="1">
    <source>
        <dbReference type="SMART" id="SM00642"/>
    </source>
</evidence>
<dbReference type="SMART" id="SM00642">
    <property type="entry name" value="Aamy"/>
    <property type="match status" value="1"/>
</dbReference>
<dbReference type="PANTHER" id="PTHR10357">
    <property type="entry name" value="ALPHA-AMYLASE FAMILY MEMBER"/>
    <property type="match status" value="1"/>
</dbReference>
<dbReference type="GO" id="GO:0009313">
    <property type="term" value="P:oligosaccharide catabolic process"/>
    <property type="evidence" value="ECO:0007669"/>
    <property type="project" value="TreeGrafter"/>
</dbReference>
<reference evidence="2" key="1">
    <citation type="submission" date="2019-09" db="EMBL/GenBank/DDBJ databases">
        <authorList>
            <person name="Needham M D."/>
        </authorList>
    </citation>
    <scope>NUCLEOTIDE SEQUENCE</scope>
</reference>
<evidence type="ECO:0000313" key="2">
    <source>
        <dbReference type="EMBL" id="VVU95216.1"/>
    </source>
</evidence>
<dbReference type="AlphaFoldDB" id="A0A5E8CJ79"/>
<feature type="domain" description="Glycosyl hydrolase family 13 catalytic" evidence="1">
    <location>
        <begin position="9"/>
        <end position="366"/>
    </location>
</feature>
<accession>A0A5E8CJ79</accession>
<dbReference type="Gene3D" id="3.90.400.10">
    <property type="entry name" value="Oligo-1,6-glucosidase, Domain 2"/>
    <property type="match status" value="1"/>
</dbReference>
<dbReference type="InterPro" id="IPR045857">
    <property type="entry name" value="O16G_dom_2"/>
</dbReference>